<dbReference type="InterPro" id="IPR000821">
    <property type="entry name" value="Ala_racemase"/>
</dbReference>
<dbReference type="PANTHER" id="PTHR30511:SF0">
    <property type="entry name" value="ALANINE RACEMASE, CATABOLIC-RELATED"/>
    <property type="match status" value="1"/>
</dbReference>
<dbReference type="SUPFAM" id="SSF50621">
    <property type="entry name" value="Alanine racemase C-terminal domain-like"/>
    <property type="match status" value="1"/>
</dbReference>
<sequence>ILPIGYWHGFPRLLSSVGKVLIKGKEAKVLGRVSMDMISVDITGIKNAKTGDKAVLIGRDVRGEISADDLAFLTDTTSYEIVTRLNPLMKRIMTK</sequence>
<evidence type="ECO:0000256" key="2">
    <source>
        <dbReference type="ARBA" id="ARBA00022898"/>
    </source>
</evidence>
<dbReference type="PRINTS" id="PR00992">
    <property type="entry name" value="ALARACEMASE"/>
</dbReference>
<dbReference type="GO" id="GO:0030170">
    <property type="term" value="F:pyridoxal phosphate binding"/>
    <property type="evidence" value="ECO:0007669"/>
    <property type="project" value="TreeGrafter"/>
</dbReference>
<dbReference type="GO" id="GO:0005829">
    <property type="term" value="C:cytosol"/>
    <property type="evidence" value="ECO:0007669"/>
    <property type="project" value="TreeGrafter"/>
</dbReference>
<evidence type="ECO:0000313" key="6">
    <source>
        <dbReference type="Proteomes" id="UP000034644"/>
    </source>
</evidence>
<accession>A0A0G1NB21</accession>
<proteinExistence type="predicted"/>
<dbReference type="SMART" id="SM01005">
    <property type="entry name" value="Ala_racemase_C"/>
    <property type="match status" value="1"/>
</dbReference>
<evidence type="ECO:0000256" key="3">
    <source>
        <dbReference type="ARBA" id="ARBA00023235"/>
    </source>
</evidence>
<dbReference type="GO" id="GO:0030632">
    <property type="term" value="P:D-alanine biosynthetic process"/>
    <property type="evidence" value="ECO:0007669"/>
    <property type="project" value="TreeGrafter"/>
</dbReference>
<evidence type="ECO:0000313" key="5">
    <source>
        <dbReference type="EMBL" id="KKU17691.1"/>
    </source>
</evidence>
<comment type="caution">
    <text evidence="5">The sequence shown here is derived from an EMBL/GenBank/DDBJ whole genome shotgun (WGS) entry which is preliminary data.</text>
</comment>
<comment type="cofactor">
    <cofactor evidence="1">
        <name>pyridoxal 5'-phosphate</name>
        <dbReference type="ChEBI" id="CHEBI:597326"/>
    </cofactor>
</comment>
<feature type="domain" description="Alanine racemase C-terminal" evidence="4">
    <location>
        <begin position="1"/>
        <end position="94"/>
    </location>
</feature>
<keyword evidence="3" id="KW-0413">Isomerase</keyword>
<dbReference type="PANTHER" id="PTHR30511">
    <property type="entry name" value="ALANINE RACEMASE"/>
    <property type="match status" value="1"/>
</dbReference>
<name>A0A0G1NB21_9BACT</name>
<organism evidence="5 6">
    <name type="scientific">Candidatus Azambacteria bacterium GW2011_GWA2_45_90</name>
    <dbReference type="NCBI Taxonomy" id="1618614"/>
    <lineage>
        <taxon>Bacteria</taxon>
        <taxon>Candidatus Azamiibacteriota</taxon>
    </lineage>
</organism>
<dbReference type="GO" id="GO:0008784">
    <property type="term" value="F:alanine racemase activity"/>
    <property type="evidence" value="ECO:0007669"/>
    <property type="project" value="InterPro"/>
</dbReference>
<dbReference type="InterPro" id="IPR011079">
    <property type="entry name" value="Ala_racemase_C"/>
</dbReference>
<dbReference type="Pfam" id="PF00842">
    <property type="entry name" value="Ala_racemase_C"/>
    <property type="match status" value="1"/>
</dbReference>
<dbReference type="Gene3D" id="2.40.37.10">
    <property type="entry name" value="Lyase, Ornithine Decarboxylase, Chain A, domain 1"/>
    <property type="match status" value="1"/>
</dbReference>
<feature type="non-terminal residue" evidence="5">
    <location>
        <position position="1"/>
    </location>
</feature>
<dbReference type="AlphaFoldDB" id="A0A0G1NB21"/>
<gene>
    <name evidence="5" type="ORF">UX27_C0027G0001</name>
</gene>
<dbReference type="Proteomes" id="UP000034644">
    <property type="component" value="Unassembled WGS sequence"/>
</dbReference>
<keyword evidence="2" id="KW-0663">Pyridoxal phosphate</keyword>
<evidence type="ECO:0000256" key="1">
    <source>
        <dbReference type="ARBA" id="ARBA00001933"/>
    </source>
</evidence>
<dbReference type="PATRIC" id="fig|1618614.3.peg.358"/>
<dbReference type="EMBL" id="LCLO01000027">
    <property type="protein sequence ID" value="KKU17691.1"/>
    <property type="molecule type" value="Genomic_DNA"/>
</dbReference>
<protein>
    <submittedName>
        <fullName evidence="5">Alanine racemase</fullName>
    </submittedName>
</protein>
<reference evidence="5 6" key="1">
    <citation type="journal article" date="2015" name="Nature">
        <title>rRNA introns, odd ribosomes, and small enigmatic genomes across a large radiation of phyla.</title>
        <authorList>
            <person name="Brown C.T."/>
            <person name="Hug L.A."/>
            <person name="Thomas B.C."/>
            <person name="Sharon I."/>
            <person name="Castelle C.J."/>
            <person name="Singh A."/>
            <person name="Wilkins M.J."/>
            <person name="Williams K.H."/>
            <person name="Banfield J.F."/>
        </authorList>
    </citation>
    <scope>NUCLEOTIDE SEQUENCE [LARGE SCALE GENOMIC DNA]</scope>
</reference>
<evidence type="ECO:0000259" key="4">
    <source>
        <dbReference type="SMART" id="SM01005"/>
    </source>
</evidence>
<dbReference type="InterPro" id="IPR009006">
    <property type="entry name" value="Ala_racemase/Decarboxylase_C"/>
</dbReference>